<gene>
    <name evidence="3" type="ORF">ACFORO_09895</name>
</gene>
<keyword evidence="4" id="KW-1185">Reference proteome</keyword>
<feature type="non-terminal residue" evidence="3">
    <location>
        <position position="1"/>
    </location>
</feature>
<dbReference type="InterPro" id="IPR027417">
    <property type="entry name" value="P-loop_NTPase"/>
</dbReference>
<dbReference type="PANTHER" id="PTHR47691:SF3">
    <property type="entry name" value="HTH-TYPE TRANSCRIPTIONAL REGULATOR RV0890C-RELATED"/>
    <property type="match status" value="1"/>
</dbReference>
<dbReference type="SMART" id="SM00028">
    <property type="entry name" value="TPR"/>
    <property type="match status" value="5"/>
</dbReference>
<dbReference type="PROSITE" id="PS50005">
    <property type="entry name" value="TPR"/>
    <property type="match status" value="1"/>
</dbReference>
<dbReference type="RefSeq" id="WP_377896523.1">
    <property type="nucleotide sequence ID" value="NZ_JBHRWI010000013.1"/>
</dbReference>
<feature type="repeat" description="TPR" evidence="1">
    <location>
        <begin position="424"/>
        <end position="457"/>
    </location>
</feature>
<dbReference type="Gene3D" id="1.25.40.10">
    <property type="entry name" value="Tetratricopeptide repeat domain"/>
    <property type="match status" value="1"/>
</dbReference>
<accession>A0ABV7QEN8</accession>
<dbReference type="InterPro" id="IPR019734">
    <property type="entry name" value="TPR_rpt"/>
</dbReference>
<dbReference type="SUPFAM" id="SSF48452">
    <property type="entry name" value="TPR-like"/>
    <property type="match status" value="1"/>
</dbReference>
<dbReference type="Pfam" id="PF13424">
    <property type="entry name" value="TPR_12"/>
    <property type="match status" value="2"/>
</dbReference>
<dbReference type="Proteomes" id="UP001595764">
    <property type="component" value="Unassembled WGS sequence"/>
</dbReference>
<evidence type="ECO:0000259" key="2">
    <source>
        <dbReference type="Pfam" id="PF00931"/>
    </source>
</evidence>
<keyword evidence="1" id="KW-0802">TPR repeat</keyword>
<protein>
    <submittedName>
        <fullName evidence="3">ATP-binding protein</fullName>
    </submittedName>
</protein>
<evidence type="ECO:0000313" key="3">
    <source>
        <dbReference type="EMBL" id="MFC3510475.1"/>
    </source>
</evidence>
<evidence type="ECO:0000256" key="1">
    <source>
        <dbReference type="PROSITE-ProRule" id="PRU00339"/>
    </source>
</evidence>
<evidence type="ECO:0000313" key="4">
    <source>
        <dbReference type="Proteomes" id="UP001595764"/>
    </source>
</evidence>
<dbReference type="SUPFAM" id="SSF52540">
    <property type="entry name" value="P-loop containing nucleoside triphosphate hydrolases"/>
    <property type="match status" value="1"/>
</dbReference>
<reference evidence="4" key="1">
    <citation type="journal article" date="2019" name="Int. J. Syst. Evol. Microbiol.">
        <title>The Global Catalogue of Microorganisms (GCM) 10K type strain sequencing project: providing services to taxonomists for standard genome sequencing and annotation.</title>
        <authorList>
            <consortium name="The Broad Institute Genomics Platform"/>
            <consortium name="The Broad Institute Genome Sequencing Center for Infectious Disease"/>
            <person name="Wu L."/>
            <person name="Ma J."/>
        </authorList>
    </citation>
    <scope>NUCLEOTIDE SEQUENCE [LARGE SCALE GENOMIC DNA]</scope>
    <source>
        <strain evidence="4">CGMCC 4.7682</strain>
    </source>
</reference>
<dbReference type="InterPro" id="IPR011990">
    <property type="entry name" value="TPR-like_helical_dom_sf"/>
</dbReference>
<dbReference type="InterPro" id="IPR002182">
    <property type="entry name" value="NB-ARC"/>
</dbReference>
<name>A0ABV7QEN8_9PSEU</name>
<keyword evidence="3" id="KW-0547">Nucleotide-binding</keyword>
<feature type="domain" description="NB-ARC" evidence="2">
    <location>
        <begin position="26"/>
        <end position="113"/>
    </location>
</feature>
<dbReference type="EMBL" id="JBHRWI010000013">
    <property type="protein sequence ID" value="MFC3510475.1"/>
    <property type="molecule type" value="Genomic_DNA"/>
</dbReference>
<organism evidence="3 4">
    <name type="scientific">Amycolatopsis halotolerans</name>
    <dbReference type="NCBI Taxonomy" id="330083"/>
    <lineage>
        <taxon>Bacteria</taxon>
        <taxon>Bacillati</taxon>
        <taxon>Actinomycetota</taxon>
        <taxon>Actinomycetes</taxon>
        <taxon>Pseudonocardiales</taxon>
        <taxon>Pseudonocardiaceae</taxon>
        <taxon>Amycolatopsis</taxon>
    </lineage>
</organism>
<sequence length="603" mass="66316">YDSGPPLTAHHVLDSFLRALGVPAEQIPPEADAKAGLYRSVLAGRRMLVVLDNAATPDQVRPLLPSEPGCMVVVTSRSRLSGLVARDGAHRISLDVLAPDEAYALLREVIGRTRADYEPQATAELARSCAHLPLALRIAAERIASRPHLSVADLVQELAGEHDRLDMLAADDDETTAVRTVFSWSYHALPDQAARLFRLLGLQPGPSISLPGAAALTGTTTASTQRLLATLTGVHLLTETGCDRYQFHDLLRDYAVERSADEPVHRREDATRRLFQWYLHTAHAALFAFYPQHPEIPIHPRPPDCHPLTFIDNDHARTWFTAEHANLMAIIRRAPTVGQHTVGWQLPNAVDCYLADHHHVADQIAVHRLGLAAAQHLGHQLGQRWAHGHLGEALWGERRYDEAIVHHQQALTIGRSIGNRFGEASALGDLGHVYNLLGRYREAADHSRQALDIVREIGHQRNQAVNLTNLGNALRGMGHLDQALTHLQQGLNIFIAIGATGGQAWPLRCIAKVYHQQGHSDHAVDCLRQAAALHLQYAGPGTYSYAMTLGDLGTVLNDIGRPREARDAWNEALSILNDLDPHQADQIREHLNALGPTENNSSE</sequence>
<dbReference type="Pfam" id="PF00931">
    <property type="entry name" value="NB-ARC"/>
    <property type="match status" value="1"/>
</dbReference>
<dbReference type="GO" id="GO:0005524">
    <property type="term" value="F:ATP binding"/>
    <property type="evidence" value="ECO:0007669"/>
    <property type="project" value="UniProtKB-KW"/>
</dbReference>
<proteinExistence type="predicted"/>
<keyword evidence="3" id="KW-0067">ATP-binding</keyword>
<comment type="caution">
    <text evidence="3">The sequence shown here is derived from an EMBL/GenBank/DDBJ whole genome shotgun (WGS) entry which is preliminary data.</text>
</comment>
<dbReference type="Gene3D" id="3.40.50.300">
    <property type="entry name" value="P-loop containing nucleotide triphosphate hydrolases"/>
    <property type="match status" value="1"/>
</dbReference>
<dbReference type="PANTHER" id="PTHR47691">
    <property type="entry name" value="REGULATOR-RELATED"/>
    <property type="match status" value="1"/>
</dbReference>